<protein>
    <submittedName>
        <fullName evidence="5">GntR family transcriptional regulator</fullName>
    </submittedName>
</protein>
<accession>A0AAX0S5A3</accession>
<evidence type="ECO:0000313" key="5">
    <source>
        <dbReference type="EMBL" id="AXN40918.1"/>
    </source>
</evidence>
<dbReference type="Proteomes" id="UP000220106">
    <property type="component" value="Unassembled WGS sequence"/>
</dbReference>
<dbReference type="PANTHER" id="PTHR43537:SF5">
    <property type="entry name" value="UXU OPERON TRANSCRIPTIONAL REGULATOR"/>
    <property type="match status" value="1"/>
</dbReference>
<dbReference type="Pfam" id="PF00392">
    <property type="entry name" value="GntR"/>
    <property type="match status" value="1"/>
</dbReference>
<sequence>MEVDKHLPKIIASQIVTDIINNVLESGEKVIEERYANSFGTSRGPVREALYILENEGMIERIPKRGSFVKKYNKQDLCDLFEVRGSLENMSLSRLKYPLQEDQVNEIDQIISDMATANMEVYAQLNNDFHYKVLSLSGNEVFKNIFSRLGTPLITLQKIVLETPESVKQSYEEHKMLWKAIKVGKINLAKAVLEDHIESGKRRFYEAVEKNKK</sequence>
<feature type="domain" description="HTH gntR-type" evidence="4">
    <location>
        <begin position="5"/>
        <end position="72"/>
    </location>
</feature>
<dbReference type="RefSeq" id="WP_098175086.1">
    <property type="nucleotide sequence ID" value="NZ_CP030926.1"/>
</dbReference>
<dbReference type="GO" id="GO:0003700">
    <property type="term" value="F:DNA-binding transcription factor activity"/>
    <property type="evidence" value="ECO:0007669"/>
    <property type="project" value="InterPro"/>
</dbReference>
<dbReference type="Gene3D" id="1.20.120.530">
    <property type="entry name" value="GntR ligand-binding domain-like"/>
    <property type="match status" value="1"/>
</dbReference>
<dbReference type="InterPro" id="IPR011711">
    <property type="entry name" value="GntR_C"/>
</dbReference>
<gene>
    <name evidence="6" type="ORF">CN689_05050</name>
    <name evidence="5" type="ORF">DTO10_22765</name>
</gene>
<keyword evidence="8" id="KW-1185">Reference proteome</keyword>
<dbReference type="Proteomes" id="UP000260457">
    <property type="component" value="Chromosome"/>
</dbReference>
<organism evidence="6 7">
    <name type="scientific">Peribacillus butanolivorans</name>
    <dbReference type="NCBI Taxonomy" id="421767"/>
    <lineage>
        <taxon>Bacteria</taxon>
        <taxon>Bacillati</taxon>
        <taxon>Bacillota</taxon>
        <taxon>Bacilli</taxon>
        <taxon>Bacillales</taxon>
        <taxon>Bacillaceae</taxon>
        <taxon>Peribacillus</taxon>
    </lineage>
</organism>
<reference evidence="5 8" key="2">
    <citation type="submission" date="2018-07" db="EMBL/GenBank/DDBJ databases">
        <title>The molecular basis for the intramolecular migration of carboxyl group in the catabolism of para-hydroxybenzoate via gentisate.</title>
        <authorList>
            <person name="Zhao H."/>
            <person name="Xu Y."/>
            <person name="Lin S."/>
            <person name="Spain J.C."/>
            <person name="Zhou N.-Y."/>
        </authorList>
    </citation>
    <scope>NUCLEOTIDE SEQUENCE [LARGE SCALE GENOMIC DNA]</scope>
    <source>
        <strain evidence="5 8">PHB-7a</strain>
    </source>
</reference>
<dbReference type="InterPro" id="IPR000524">
    <property type="entry name" value="Tscrpt_reg_HTH_GntR"/>
</dbReference>
<dbReference type="KEGG" id="pbut:DTO10_22765"/>
<dbReference type="SUPFAM" id="SSF46785">
    <property type="entry name" value="Winged helix' DNA-binding domain"/>
    <property type="match status" value="1"/>
</dbReference>
<evidence type="ECO:0000313" key="6">
    <source>
        <dbReference type="EMBL" id="PEJ36302.1"/>
    </source>
</evidence>
<dbReference type="Gene3D" id="1.10.10.10">
    <property type="entry name" value="Winged helix-like DNA-binding domain superfamily/Winged helix DNA-binding domain"/>
    <property type="match status" value="1"/>
</dbReference>
<dbReference type="EMBL" id="NUEQ01000010">
    <property type="protein sequence ID" value="PEJ36302.1"/>
    <property type="molecule type" value="Genomic_DNA"/>
</dbReference>
<dbReference type="PROSITE" id="PS50949">
    <property type="entry name" value="HTH_GNTR"/>
    <property type="match status" value="1"/>
</dbReference>
<dbReference type="AlphaFoldDB" id="A0AAX0S5A3"/>
<dbReference type="InterPro" id="IPR036390">
    <property type="entry name" value="WH_DNA-bd_sf"/>
</dbReference>
<evidence type="ECO:0000313" key="7">
    <source>
        <dbReference type="Proteomes" id="UP000220106"/>
    </source>
</evidence>
<reference evidence="6 7" key="1">
    <citation type="submission" date="2017-09" db="EMBL/GenBank/DDBJ databases">
        <title>Large-scale bioinformatics analysis of Bacillus genomes uncovers conserved roles of natural products in bacterial physiology.</title>
        <authorList>
            <consortium name="Agbiome Team Llc"/>
            <person name="Bleich R.M."/>
            <person name="Kirk G.J."/>
            <person name="Santa Maria K.C."/>
            <person name="Allen S.E."/>
            <person name="Farag S."/>
            <person name="Shank E.A."/>
            <person name="Bowers A."/>
        </authorList>
    </citation>
    <scope>NUCLEOTIDE SEQUENCE [LARGE SCALE GENOMIC DNA]</scope>
    <source>
        <strain evidence="6 7">AFS003229</strain>
    </source>
</reference>
<dbReference type="InterPro" id="IPR008920">
    <property type="entry name" value="TF_FadR/GntR_C"/>
</dbReference>
<dbReference type="Pfam" id="PF07729">
    <property type="entry name" value="FCD"/>
    <property type="match status" value="1"/>
</dbReference>
<dbReference type="SMART" id="SM00345">
    <property type="entry name" value="HTH_GNTR"/>
    <property type="match status" value="1"/>
</dbReference>
<dbReference type="EMBL" id="CP030926">
    <property type="protein sequence ID" value="AXN40918.1"/>
    <property type="molecule type" value="Genomic_DNA"/>
</dbReference>
<dbReference type="SMART" id="SM00895">
    <property type="entry name" value="FCD"/>
    <property type="match status" value="1"/>
</dbReference>
<proteinExistence type="predicted"/>
<dbReference type="GO" id="GO:0003677">
    <property type="term" value="F:DNA binding"/>
    <property type="evidence" value="ECO:0007669"/>
    <property type="project" value="UniProtKB-KW"/>
</dbReference>
<dbReference type="PANTHER" id="PTHR43537">
    <property type="entry name" value="TRANSCRIPTIONAL REGULATOR, GNTR FAMILY"/>
    <property type="match status" value="1"/>
</dbReference>
<name>A0AAX0S5A3_9BACI</name>
<evidence type="ECO:0000256" key="2">
    <source>
        <dbReference type="ARBA" id="ARBA00023125"/>
    </source>
</evidence>
<keyword evidence="1" id="KW-0805">Transcription regulation</keyword>
<dbReference type="InterPro" id="IPR036388">
    <property type="entry name" value="WH-like_DNA-bd_sf"/>
</dbReference>
<keyword evidence="2" id="KW-0238">DNA-binding</keyword>
<evidence type="ECO:0000313" key="8">
    <source>
        <dbReference type="Proteomes" id="UP000260457"/>
    </source>
</evidence>
<evidence type="ECO:0000256" key="3">
    <source>
        <dbReference type="ARBA" id="ARBA00023163"/>
    </source>
</evidence>
<dbReference type="SUPFAM" id="SSF48008">
    <property type="entry name" value="GntR ligand-binding domain-like"/>
    <property type="match status" value="1"/>
</dbReference>
<evidence type="ECO:0000259" key="4">
    <source>
        <dbReference type="PROSITE" id="PS50949"/>
    </source>
</evidence>
<keyword evidence="3" id="KW-0804">Transcription</keyword>
<evidence type="ECO:0000256" key="1">
    <source>
        <dbReference type="ARBA" id="ARBA00023015"/>
    </source>
</evidence>
<dbReference type="CDD" id="cd07377">
    <property type="entry name" value="WHTH_GntR"/>
    <property type="match status" value="1"/>
</dbReference>